<evidence type="ECO:0000256" key="1">
    <source>
        <dbReference type="SAM" id="MobiDB-lite"/>
    </source>
</evidence>
<dbReference type="EMBL" id="JACHXV010000025">
    <property type="protein sequence ID" value="MBB3175309.1"/>
    <property type="molecule type" value="Genomic_DNA"/>
</dbReference>
<proteinExistence type="predicted"/>
<reference evidence="2 4" key="2">
    <citation type="submission" date="2020-08" db="EMBL/GenBank/DDBJ databases">
        <title>Genomic Encyclopedia of Type Strains, Phase III (KMG-III): the genomes of soil and plant-associated and newly described type strains.</title>
        <authorList>
            <person name="Whitman W."/>
        </authorList>
    </citation>
    <scope>NUCLEOTIDE SEQUENCE [LARGE SCALE GENOMIC DNA]</scope>
    <source>
        <strain evidence="2 4">CECT 8088</strain>
    </source>
</reference>
<accession>A0A839V703</accession>
<evidence type="ECO:0000313" key="4">
    <source>
        <dbReference type="Proteomes" id="UP000557688"/>
    </source>
</evidence>
<dbReference type="EMBL" id="JABXXQ010000527">
    <property type="protein sequence ID" value="NVN31857.1"/>
    <property type="molecule type" value="Genomic_DNA"/>
</dbReference>
<organism evidence="2 4">
    <name type="scientific">Endobacter medicaginis</name>
    <dbReference type="NCBI Taxonomy" id="1181271"/>
    <lineage>
        <taxon>Bacteria</taxon>
        <taxon>Pseudomonadati</taxon>
        <taxon>Pseudomonadota</taxon>
        <taxon>Alphaproteobacteria</taxon>
        <taxon>Acetobacterales</taxon>
        <taxon>Acetobacteraceae</taxon>
        <taxon>Endobacter</taxon>
    </lineage>
</organism>
<feature type="region of interest" description="Disordered" evidence="1">
    <location>
        <begin position="16"/>
        <end position="35"/>
    </location>
</feature>
<protein>
    <submittedName>
        <fullName evidence="2">Uncharacterized protein</fullName>
    </submittedName>
</protein>
<dbReference type="AlphaFoldDB" id="A0A839V703"/>
<dbReference type="Proteomes" id="UP000565205">
    <property type="component" value="Unassembled WGS sequence"/>
</dbReference>
<reference evidence="3 5" key="1">
    <citation type="submission" date="2020-06" db="EMBL/GenBank/DDBJ databases">
        <title>Description of novel acetic acid bacteria.</title>
        <authorList>
            <person name="Sombolestani A."/>
        </authorList>
    </citation>
    <scope>NUCLEOTIDE SEQUENCE [LARGE SCALE GENOMIC DNA]</scope>
    <source>
        <strain evidence="3 5">LMG 26838</strain>
    </source>
</reference>
<comment type="caution">
    <text evidence="2">The sequence shown here is derived from an EMBL/GenBank/DDBJ whole genome shotgun (WGS) entry which is preliminary data.</text>
</comment>
<gene>
    <name evidence="2" type="ORF">FHR90_003163</name>
    <name evidence="3" type="ORF">HUK83_16140</name>
</gene>
<keyword evidence="4" id="KW-1185">Reference proteome</keyword>
<dbReference type="RefSeq" id="WP_176626448.1">
    <property type="nucleotide sequence ID" value="NZ_JABXXQ010000527.1"/>
</dbReference>
<name>A0A839V703_9PROT</name>
<sequence length="169" mass="18336">MSLSVVTTRLPALPPAPSRSILRLPQRPQASGRRPMTDAQLRAVWMLRCAQCTHEPRGDARCQRDLNRLGDALHEAFAALRWERVAPPVLGECGAISLTRDEGELLRATSAIQHDLGREAGAIVERLAGGASPYLLGEVVVLLASMLGSSGYWLPEPQDCALERIALPI</sequence>
<evidence type="ECO:0000313" key="3">
    <source>
        <dbReference type="EMBL" id="NVN31857.1"/>
    </source>
</evidence>
<dbReference type="Proteomes" id="UP000557688">
    <property type="component" value="Unassembled WGS sequence"/>
</dbReference>
<evidence type="ECO:0000313" key="5">
    <source>
        <dbReference type="Proteomes" id="UP000565205"/>
    </source>
</evidence>
<evidence type="ECO:0000313" key="2">
    <source>
        <dbReference type="EMBL" id="MBB3175309.1"/>
    </source>
</evidence>